<accession>R4UKY2</accession>
<evidence type="ECO:0000313" key="2">
    <source>
        <dbReference type="EMBL" id="AGM32794.1"/>
    </source>
</evidence>
<sequence>MLVLVVGFLGSRQVMGPKKSTAACDRAKALRADYLKKYAKCTVTDEALGTVHSYNCYGDYSESDYNALPSLDQARLKDYLVVDRYAETEAIARQLATVYGSDFSWGGRETCTSAECSKGVGLLDGTYFEWNMAHSGPQYNSDGLGFSSYQLGYTSRPGPSTIRSSQGYTYYYDDVTNGPAENWNPYYFPEYCFVLENADLYAIGQTMGDWSTIHNAGSRFNCTDKKKYADVKWPIPTYSPEISASDVRTGEPFQNGDEKWKSSWSCGPYSESNSIDYEDDE</sequence>
<dbReference type="AlphaFoldDB" id="R4UKY2"/>
<proteinExistence type="evidence at transcript level"/>
<protein>
    <submittedName>
        <fullName evidence="2">Uncharacterized protein</fullName>
    </submittedName>
</protein>
<feature type="non-terminal residue" evidence="2">
    <location>
        <position position="281"/>
    </location>
</feature>
<reference evidence="2" key="1">
    <citation type="submission" date="2013-03" db="EMBL/GenBank/DDBJ databases">
        <title>Immune-Related transcriptome of Coptotermes formosanus Shiraki workers: the defense mechanism.</title>
        <authorList>
            <person name="Hussain A."/>
            <person name="Li Y.F."/>
            <person name="Wen S.Y."/>
        </authorList>
    </citation>
    <scope>NUCLEOTIDE SEQUENCE</scope>
</reference>
<feature type="region of interest" description="Disordered" evidence="1">
    <location>
        <begin position="239"/>
        <end position="281"/>
    </location>
</feature>
<evidence type="ECO:0000256" key="1">
    <source>
        <dbReference type="SAM" id="MobiDB-lite"/>
    </source>
</evidence>
<feature type="compositionally biased region" description="Polar residues" evidence="1">
    <location>
        <begin position="262"/>
        <end position="275"/>
    </location>
</feature>
<dbReference type="EMBL" id="KC740970">
    <property type="protein sequence ID" value="AGM32794.1"/>
    <property type="molecule type" value="mRNA"/>
</dbReference>
<name>R4UKY2_COPFO</name>
<organism evidence="2">
    <name type="scientific">Coptotermes formosanus</name>
    <name type="common">Formosan subterranean termite</name>
    <dbReference type="NCBI Taxonomy" id="36987"/>
    <lineage>
        <taxon>Eukaryota</taxon>
        <taxon>Metazoa</taxon>
        <taxon>Ecdysozoa</taxon>
        <taxon>Arthropoda</taxon>
        <taxon>Hexapoda</taxon>
        <taxon>Insecta</taxon>
        <taxon>Pterygota</taxon>
        <taxon>Neoptera</taxon>
        <taxon>Polyneoptera</taxon>
        <taxon>Dictyoptera</taxon>
        <taxon>Blattodea</taxon>
        <taxon>Blattoidea</taxon>
        <taxon>Termitoidae</taxon>
        <taxon>Rhinotermitidae</taxon>
        <taxon>Coptotermes</taxon>
    </lineage>
</organism>